<feature type="compositionally biased region" description="Low complexity" evidence="1">
    <location>
        <begin position="250"/>
        <end position="265"/>
    </location>
</feature>
<organism evidence="3 4">
    <name type="scientific">Rhodocollybia butyracea</name>
    <dbReference type="NCBI Taxonomy" id="206335"/>
    <lineage>
        <taxon>Eukaryota</taxon>
        <taxon>Fungi</taxon>
        <taxon>Dikarya</taxon>
        <taxon>Basidiomycota</taxon>
        <taxon>Agaricomycotina</taxon>
        <taxon>Agaricomycetes</taxon>
        <taxon>Agaricomycetidae</taxon>
        <taxon>Agaricales</taxon>
        <taxon>Marasmiineae</taxon>
        <taxon>Omphalotaceae</taxon>
        <taxon>Rhodocollybia</taxon>
    </lineage>
</organism>
<evidence type="ECO:0000313" key="3">
    <source>
        <dbReference type="EMBL" id="KAF9073164.1"/>
    </source>
</evidence>
<proteinExistence type="predicted"/>
<protein>
    <submittedName>
        <fullName evidence="3">Uncharacterized protein</fullName>
    </submittedName>
</protein>
<dbReference type="Proteomes" id="UP000772434">
    <property type="component" value="Unassembled WGS sequence"/>
</dbReference>
<dbReference type="AlphaFoldDB" id="A0A9P5Q1K6"/>
<feature type="signal peptide" evidence="2">
    <location>
        <begin position="1"/>
        <end position="22"/>
    </location>
</feature>
<sequence>MLLPHHWLGFALLAVLIFPAWTAPPPPPPEQSLIEYKVTVVNEDGVAKDKVPASVCARIRQLIIALGPELGDREGAEWKEIECVNLDAQGTMSNDVNTAEMVYFEFSGGKSCTERQKCHGYVVTIKVFREDSRVGAVLVQKSLNSFIVFDRILARSKQPSKEAIKIHRQKYDEFLNGRKEGVTELRISRGFKKGSAPWDALGTILRSDSGVLGGITVDEPRSLPPLSTLNLLPYQPQPQDAGRRHRLRNPLRPSYLIPSSSSSSRRPPPGRGAGRPRQPQ</sequence>
<comment type="caution">
    <text evidence="3">The sequence shown here is derived from an EMBL/GenBank/DDBJ whole genome shotgun (WGS) entry which is preliminary data.</text>
</comment>
<evidence type="ECO:0000256" key="2">
    <source>
        <dbReference type="SAM" id="SignalP"/>
    </source>
</evidence>
<reference evidence="3" key="1">
    <citation type="submission" date="2020-11" db="EMBL/GenBank/DDBJ databases">
        <authorList>
            <consortium name="DOE Joint Genome Institute"/>
            <person name="Ahrendt S."/>
            <person name="Riley R."/>
            <person name="Andreopoulos W."/>
            <person name="Labutti K."/>
            <person name="Pangilinan J."/>
            <person name="Ruiz-Duenas F.J."/>
            <person name="Barrasa J.M."/>
            <person name="Sanchez-Garcia M."/>
            <person name="Camarero S."/>
            <person name="Miyauchi S."/>
            <person name="Serrano A."/>
            <person name="Linde D."/>
            <person name="Babiker R."/>
            <person name="Drula E."/>
            <person name="Ayuso-Fernandez I."/>
            <person name="Pacheco R."/>
            <person name="Padilla G."/>
            <person name="Ferreira P."/>
            <person name="Barriuso J."/>
            <person name="Kellner H."/>
            <person name="Castanera R."/>
            <person name="Alfaro M."/>
            <person name="Ramirez L."/>
            <person name="Pisabarro A.G."/>
            <person name="Kuo A."/>
            <person name="Tritt A."/>
            <person name="Lipzen A."/>
            <person name="He G."/>
            <person name="Yan M."/>
            <person name="Ng V."/>
            <person name="Cullen D."/>
            <person name="Martin F."/>
            <person name="Rosso M.-N."/>
            <person name="Henrissat B."/>
            <person name="Hibbett D."/>
            <person name="Martinez A.T."/>
            <person name="Grigoriev I.V."/>
        </authorList>
    </citation>
    <scope>NUCLEOTIDE SEQUENCE</scope>
    <source>
        <strain evidence="3">AH 40177</strain>
    </source>
</reference>
<dbReference type="EMBL" id="JADNRY010000019">
    <property type="protein sequence ID" value="KAF9073164.1"/>
    <property type="molecule type" value="Genomic_DNA"/>
</dbReference>
<keyword evidence="4" id="KW-1185">Reference proteome</keyword>
<evidence type="ECO:0000313" key="4">
    <source>
        <dbReference type="Proteomes" id="UP000772434"/>
    </source>
</evidence>
<accession>A0A9P5Q1K6</accession>
<feature type="region of interest" description="Disordered" evidence="1">
    <location>
        <begin position="228"/>
        <end position="280"/>
    </location>
</feature>
<keyword evidence="2" id="KW-0732">Signal</keyword>
<evidence type="ECO:0000256" key="1">
    <source>
        <dbReference type="SAM" id="MobiDB-lite"/>
    </source>
</evidence>
<name>A0A9P5Q1K6_9AGAR</name>
<gene>
    <name evidence="3" type="ORF">BDP27DRAFT_1445099</name>
</gene>
<feature type="chain" id="PRO_5040478497" evidence="2">
    <location>
        <begin position="23"/>
        <end position="280"/>
    </location>
</feature>